<protein>
    <submittedName>
        <fullName evidence="3">Methyltransferase domain-containing protein</fullName>
    </submittedName>
</protein>
<accession>A0A7T0BZM4</accession>
<dbReference type="KEGG" id="nli:G3M70_17750"/>
<dbReference type="SUPFAM" id="SSF53335">
    <property type="entry name" value="S-adenosyl-L-methionine-dependent methyltransferases"/>
    <property type="match status" value="1"/>
</dbReference>
<evidence type="ECO:0000313" key="4">
    <source>
        <dbReference type="Proteomes" id="UP000594688"/>
    </source>
</evidence>
<reference evidence="3 4" key="1">
    <citation type="submission" date="2020-02" db="EMBL/GenBank/DDBJ databases">
        <title>Genomic and physiological characterization of two novel Nitrospinaceae genera.</title>
        <authorList>
            <person name="Mueller A.J."/>
            <person name="Jung M.-Y."/>
            <person name="Strachan C.R."/>
            <person name="Herbold C.W."/>
            <person name="Kirkegaard R.H."/>
            <person name="Daims H."/>
        </authorList>
    </citation>
    <scope>NUCLEOTIDE SEQUENCE [LARGE SCALE GENOMIC DNA]</scope>
    <source>
        <strain evidence="3">EB</strain>
    </source>
</reference>
<feature type="domain" description="S-adenosylmethionine-dependent methyltransferase Rv2258c-like winged HTH" evidence="2">
    <location>
        <begin position="22"/>
        <end position="93"/>
    </location>
</feature>
<evidence type="ECO:0000313" key="3">
    <source>
        <dbReference type="EMBL" id="QPJ63866.1"/>
    </source>
</evidence>
<dbReference type="Gene3D" id="3.40.50.150">
    <property type="entry name" value="Vaccinia Virus protein VP39"/>
    <property type="match status" value="1"/>
</dbReference>
<dbReference type="EMBL" id="CP048685">
    <property type="protein sequence ID" value="QPJ63866.1"/>
    <property type="molecule type" value="Genomic_DNA"/>
</dbReference>
<dbReference type="GO" id="GO:0008168">
    <property type="term" value="F:methyltransferase activity"/>
    <property type="evidence" value="ECO:0007669"/>
    <property type="project" value="UniProtKB-KW"/>
</dbReference>
<keyword evidence="3" id="KW-0489">Methyltransferase</keyword>
<dbReference type="InterPro" id="IPR029063">
    <property type="entry name" value="SAM-dependent_MTases_sf"/>
</dbReference>
<dbReference type="PANTHER" id="PTHR45128">
    <property type="entry name" value="METHYLTRANSFERASE TYPE 11"/>
    <property type="match status" value="1"/>
</dbReference>
<feature type="domain" description="Methyltransferase" evidence="1">
    <location>
        <begin position="171"/>
        <end position="286"/>
    </location>
</feature>
<proteinExistence type="predicted"/>
<evidence type="ECO:0000259" key="2">
    <source>
        <dbReference type="Pfam" id="PF21320"/>
    </source>
</evidence>
<dbReference type="AlphaFoldDB" id="A0A7T0BZM4"/>
<dbReference type="InterPro" id="IPR053173">
    <property type="entry name" value="SAM-binding_MTase"/>
</dbReference>
<dbReference type="CDD" id="cd02440">
    <property type="entry name" value="AdoMet_MTases"/>
    <property type="match status" value="1"/>
</dbReference>
<dbReference type="PANTHER" id="PTHR45128:SF2">
    <property type="entry name" value="METHYLTRANSFERASE DOMAIN-CONTAINING PROTEIN"/>
    <property type="match status" value="1"/>
</dbReference>
<dbReference type="InterPro" id="IPR036388">
    <property type="entry name" value="WH-like_DNA-bd_sf"/>
</dbReference>
<sequence length="351" mass="38205">MNVDEAKLHDLMFGIVGDLGAASSAVLVVIGQKLGLYQALANNGPCTAEELAQHTKTASRYILEWASAQAASGYMDYNAENKTFNLNPEQATVFADEESPFFMGGGFHSIASLYHDEAKVTEAFKTGEGVSWGSHDSELFCGVAKFFKPTYKGHLLQDWIPALEGVEEKLKQGIQVADVGCGYGISTIMMAEAFPNSRFFGFDFHEPSIDQAKKLKAEKGIENVSFEAAKAKDFGGGAYGLVTFFDCLHDMGDPAGAAKHVFEKLDPDGTWMIVEPFAHDSLEENLNPIGRVYYSFSTTVCTPSSLSQEVALGLGAQAGEKRLREVVESGGFTKFRRATETPFNLVLEARR</sequence>
<gene>
    <name evidence="3" type="ORF">G3M70_17750</name>
</gene>
<dbReference type="Pfam" id="PF13847">
    <property type="entry name" value="Methyltransf_31"/>
    <property type="match status" value="1"/>
</dbReference>
<dbReference type="Pfam" id="PF21320">
    <property type="entry name" value="WHD_Rv2258c"/>
    <property type="match status" value="1"/>
</dbReference>
<dbReference type="InterPro" id="IPR025714">
    <property type="entry name" value="Methyltranfer_dom"/>
</dbReference>
<dbReference type="Gene3D" id="1.10.10.10">
    <property type="entry name" value="Winged helix-like DNA-binding domain superfamily/Winged helix DNA-binding domain"/>
    <property type="match status" value="1"/>
</dbReference>
<dbReference type="InterPro" id="IPR048711">
    <property type="entry name" value="WHD_Rv2258c"/>
</dbReference>
<keyword evidence="3" id="KW-0808">Transferase</keyword>
<dbReference type="GO" id="GO:0032259">
    <property type="term" value="P:methylation"/>
    <property type="evidence" value="ECO:0007669"/>
    <property type="project" value="UniProtKB-KW"/>
</dbReference>
<dbReference type="Proteomes" id="UP000594688">
    <property type="component" value="Chromosome"/>
</dbReference>
<name>A0A7T0BZM4_9BACT</name>
<organism evidence="3 4">
    <name type="scientific">Candidatus Nitronauta litoralis</name>
    <dbReference type="NCBI Taxonomy" id="2705533"/>
    <lineage>
        <taxon>Bacteria</taxon>
        <taxon>Pseudomonadati</taxon>
        <taxon>Nitrospinota/Tectimicrobiota group</taxon>
        <taxon>Nitrospinota</taxon>
        <taxon>Nitrospinia</taxon>
        <taxon>Nitrospinales</taxon>
        <taxon>Nitrospinaceae</taxon>
        <taxon>Candidatus Nitronauta</taxon>
    </lineage>
</organism>
<evidence type="ECO:0000259" key="1">
    <source>
        <dbReference type="Pfam" id="PF13847"/>
    </source>
</evidence>